<evidence type="ECO:0000313" key="6">
    <source>
        <dbReference type="Proteomes" id="UP000287601"/>
    </source>
</evidence>
<dbReference type="GO" id="GO:0008168">
    <property type="term" value="F:methyltransferase activity"/>
    <property type="evidence" value="ECO:0007669"/>
    <property type="project" value="UniProtKB-KW"/>
</dbReference>
<keyword evidence="1 3" id="KW-0694">RNA-binding</keyword>
<sequence length="265" mass="29416">MKDRLDVILVDKGFFPSREKAKSAIMAGIVYVDGQRVDKAGTPVNDASEFFVKEDLCPYVSRGGLKLEKALEIFDFHLEHAVCTDIGASTGGFTDCMLKNGASKVFAIDVGYGQLDWKLRNDPRVVNMEKTNIRYLDFDRVDKDIDFISIDVSFISLKLVFPVAGKLLGDTGSIVCLVKPQFEAGKEQVGKKGIVRDIKVHKEVLRNVIGYAKSCGLYPQGLTFSPVTGAKGNIEYLLHLKKQESQIFSDEMIEQIADISHETLD</sequence>
<dbReference type="SUPFAM" id="SSF53335">
    <property type="entry name" value="S-adenosyl-L-methionine-dependent methyltransferases"/>
    <property type="match status" value="1"/>
</dbReference>
<dbReference type="AlphaFoldDB" id="A0A410PYQ4"/>
<evidence type="ECO:0000259" key="4">
    <source>
        <dbReference type="SMART" id="SM00363"/>
    </source>
</evidence>
<evidence type="ECO:0000256" key="3">
    <source>
        <dbReference type="PROSITE-ProRule" id="PRU00182"/>
    </source>
</evidence>
<dbReference type="GO" id="GO:0003723">
    <property type="term" value="F:RNA binding"/>
    <property type="evidence" value="ECO:0007669"/>
    <property type="project" value="UniProtKB-KW"/>
</dbReference>
<dbReference type="KEGG" id="amij:EQM06_06140"/>
<dbReference type="InterPro" id="IPR002877">
    <property type="entry name" value="RNA_MeTrfase_FtsJ_dom"/>
</dbReference>
<dbReference type="GO" id="GO:0032259">
    <property type="term" value="P:methylation"/>
    <property type="evidence" value="ECO:0007669"/>
    <property type="project" value="UniProtKB-KW"/>
</dbReference>
<dbReference type="PANTHER" id="PTHR32319">
    <property type="entry name" value="BACTERIAL HEMOLYSIN-LIKE PROTEIN"/>
    <property type="match status" value="1"/>
</dbReference>
<gene>
    <name evidence="5" type="ORF">EQM06_06140</name>
</gene>
<dbReference type="EMBL" id="CP035281">
    <property type="protein sequence ID" value="QAT44102.1"/>
    <property type="molecule type" value="Genomic_DNA"/>
</dbReference>
<dbReference type="InterPro" id="IPR047048">
    <property type="entry name" value="TlyA"/>
</dbReference>
<dbReference type="PROSITE" id="PS50889">
    <property type="entry name" value="S4"/>
    <property type="match status" value="1"/>
</dbReference>
<evidence type="ECO:0000256" key="1">
    <source>
        <dbReference type="ARBA" id="ARBA00022884"/>
    </source>
</evidence>
<keyword evidence="5" id="KW-0808">Transferase</keyword>
<dbReference type="NCBIfam" id="TIGR00478">
    <property type="entry name" value="tly"/>
    <property type="match status" value="1"/>
</dbReference>
<dbReference type="Proteomes" id="UP000287601">
    <property type="component" value="Chromosome"/>
</dbReference>
<dbReference type="PANTHER" id="PTHR32319:SF0">
    <property type="entry name" value="BACTERIAL HEMOLYSIN-LIKE PROTEIN"/>
    <property type="match status" value="1"/>
</dbReference>
<name>A0A410PYQ4_9FIRM</name>
<dbReference type="RefSeq" id="WP_128746809.1">
    <property type="nucleotide sequence ID" value="NZ_CP035281.1"/>
</dbReference>
<dbReference type="Gene3D" id="3.10.290.10">
    <property type="entry name" value="RNA-binding S4 domain"/>
    <property type="match status" value="1"/>
</dbReference>
<evidence type="ECO:0000256" key="2">
    <source>
        <dbReference type="ARBA" id="ARBA00029460"/>
    </source>
</evidence>
<dbReference type="Pfam" id="PF01479">
    <property type="entry name" value="S4"/>
    <property type="match status" value="1"/>
</dbReference>
<dbReference type="InterPro" id="IPR004538">
    <property type="entry name" value="Hemolysin_A/TlyA"/>
</dbReference>
<organism evidence="5 6">
    <name type="scientific">Aminipila luticellarii</name>
    <dbReference type="NCBI Taxonomy" id="2507160"/>
    <lineage>
        <taxon>Bacteria</taxon>
        <taxon>Bacillati</taxon>
        <taxon>Bacillota</taxon>
        <taxon>Clostridia</taxon>
        <taxon>Peptostreptococcales</taxon>
        <taxon>Anaerovoracaceae</taxon>
        <taxon>Aminipila</taxon>
    </lineage>
</organism>
<feature type="domain" description="RNA-binding S4" evidence="4">
    <location>
        <begin position="3"/>
        <end position="68"/>
    </location>
</feature>
<proteinExistence type="inferred from homology"/>
<dbReference type="SMART" id="SM00363">
    <property type="entry name" value="S4"/>
    <property type="match status" value="1"/>
</dbReference>
<accession>A0A410PYQ4</accession>
<dbReference type="SUPFAM" id="SSF55174">
    <property type="entry name" value="Alpha-L RNA-binding motif"/>
    <property type="match status" value="1"/>
</dbReference>
<dbReference type="CDD" id="cd00165">
    <property type="entry name" value="S4"/>
    <property type="match status" value="1"/>
</dbReference>
<keyword evidence="5" id="KW-0489">Methyltransferase</keyword>
<dbReference type="PIRSF" id="PIRSF005578">
    <property type="entry name" value="TlyA"/>
    <property type="match status" value="1"/>
</dbReference>
<reference evidence="5 6" key="1">
    <citation type="submission" date="2019-01" db="EMBL/GenBank/DDBJ databases">
        <title>Draft genomes of a novel of Aminipila strains.</title>
        <authorList>
            <person name="Ma S."/>
        </authorList>
    </citation>
    <scope>NUCLEOTIDE SEQUENCE [LARGE SCALE GENOMIC DNA]</scope>
    <source>
        <strain evidence="6">JN-39</strain>
    </source>
</reference>
<dbReference type="Gene3D" id="3.40.50.150">
    <property type="entry name" value="Vaccinia Virus protein VP39"/>
    <property type="match status" value="1"/>
</dbReference>
<dbReference type="InterPro" id="IPR002942">
    <property type="entry name" value="S4_RNA-bd"/>
</dbReference>
<protein>
    <submittedName>
        <fullName evidence="5">TlyA family RNA methyltransferase</fullName>
    </submittedName>
</protein>
<dbReference type="Pfam" id="PF01728">
    <property type="entry name" value="FtsJ"/>
    <property type="match status" value="1"/>
</dbReference>
<evidence type="ECO:0000313" key="5">
    <source>
        <dbReference type="EMBL" id="QAT44102.1"/>
    </source>
</evidence>
<dbReference type="InterPro" id="IPR029063">
    <property type="entry name" value="SAM-dependent_MTases_sf"/>
</dbReference>
<dbReference type="InterPro" id="IPR036986">
    <property type="entry name" value="S4_RNA-bd_sf"/>
</dbReference>
<comment type="similarity">
    <text evidence="2">Belongs to the TlyA family.</text>
</comment>
<dbReference type="OrthoDB" id="9784736at2"/>
<keyword evidence="6" id="KW-1185">Reference proteome</keyword>